<reference evidence="3 4" key="1">
    <citation type="submission" date="2016-04" db="EMBL/GenBank/DDBJ databases">
        <title>A degradative enzymes factory behind the ericoid mycorrhizal symbiosis.</title>
        <authorList>
            <consortium name="DOE Joint Genome Institute"/>
            <person name="Martino E."/>
            <person name="Morin E."/>
            <person name="Grelet G."/>
            <person name="Kuo A."/>
            <person name="Kohler A."/>
            <person name="Daghino S."/>
            <person name="Barry K."/>
            <person name="Choi C."/>
            <person name="Cichocki N."/>
            <person name="Clum A."/>
            <person name="Copeland A."/>
            <person name="Hainaut M."/>
            <person name="Haridas S."/>
            <person name="Labutti K."/>
            <person name="Lindquist E."/>
            <person name="Lipzen A."/>
            <person name="Khouja H.-R."/>
            <person name="Murat C."/>
            <person name="Ohm R."/>
            <person name="Olson A."/>
            <person name="Spatafora J."/>
            <person name="Veneault-Fourrey C."/>
            <person name="Henrissat B."/>
            <person name="Grigoriev I."/>
            <person name="Martin F."/>
            <person name="Perotto S."/>
        </authorList>
    </citation>
    <scope>NUCLEOTIDE SEQUENCE [LARGE SCALE GENOMIC DNA]</scope>
    <source>
        <strain evidence="3 4">E</strain>
    </source>
</reference>
<evidence type="ECO:0000313" key="3">
    <source>
        <dbReference type="EMBL" id="PMD66687.1"/>
    </source>
</evidence>
<feature type="transmembrane region" description="Helical" evidence="2">
    <location>
        <begin position="12"/>
        <end position="30"/>
    </location>
</feature>
<protein>
    <submittedName>
        <fullName evidence="3">Uncharacterized protein</fullName>
    </submittedName>
</protein>
<dbReference type="InParanoid" id="A0A2J6TUK6"/>
<sequence length="164" mass="18176">MTPISKLVSPVLVSAIAIIVLLLHIGISLWKRRTARSSSAKDFKKLSNEATALSAETERIRREANESSTADRTVRIAHLALLCEADEWDTAIRICLATWEDIILPNSGTGDEESGKRDAIGKGRQNDHGKQMIGMMHARCKEGLARRKELGPQLQRIHLSSLVR</sequence>
<evidence type="ECO:0000313" key="4">
    <source>
        <dbReference type="Proteomes" id="UP000235371"/>
    </source>
</evidence>
<evidence type="ECO:0000256" key="2">
    <source>
        <dbReference type="SAM" id="Phobius"/>
    </source>
</evidence>
<feature type="compositionally biased region" description="Basic and acidic residues" evidence="1">
    <location>
        <begin position="113"/>
        <end position="130"/>
    </location>
</feature>
<gene>
    <name evidence="3" type="ORF">K444DRAFT_607004</name>
</gene>
<dbReference type="OrthoDB" id="3476041at2759"/>
<dbReference type="GeneID" id="36587169"/>
<keyword evidence="2" id="KW-0472">Membrane</keyword>
<keyword evidence="2" id="KW-1133">Transmembrane helix</keyword>
<keyword evidence="4" id="KW-1185">Reference proteome</keyword>
<keyword evidence="2" id="KW-0812">Transmembrane</keyword>
<name>A0A2J6TUK6_9HELO</name>
<organism evidence="3 4">
    <name type="scientific">Hyaloscypha bicolor E</name>
    <dbReference type="NCBI Taxonomy" id="1095630"/>
    <lineage>
        <taxon>Eukaryota</taxon>
        <taxon>Fungi</taxon>
        <taxon>Dikarya</taxon>
        <taxon>Ascomycota</taxon>
        <taxon>Pezizomycotina</taxon>
        <taxon>Leotiomycetes</taxon>
        <taxon>Helotiales</taxon>
        <taxon>Hyaloscyphaceae</taxon>
        <taxon>Hyaloscypha</taxon>
        <taxon>Hyaloscypha bicolor</taxon>
    </lineage>
</organism>
<dbReference type="EMBL" id="KZ613743">
    <property type="protein sequence ID" value="PMD66687.1"/>
    <property type="molecule type" value="Genomic_DNA"/>
</dbReference>
<accession>A0A2J6TUK6</accession>
<dbReference type="Proteomes" id="UP000235371">
    <property type="component" value="Unassembled WGS sequence"/>
</dbReference>
<evidence type="ECO:0000256" key="1">
    <source>
        <dbReference type="SAM" id="MobiDB-lite"/>
    </source>
</evidence>
<dbReference type="AlphaFoldDB" id="A0A2J6TUK6"/>
<dbReference type="RefSeq" id="XP_024743591.1">
    <property type="nucleotide sequence ID" value="XM_024879092.1"/>
</dbReference>
<proteinExistence type="predicted"/>
<feature type="region of interest" description="Disordered" evidence="1">
    <location>
        <begin position="108"/>
        <end position="130"/>
    </location>
</feature>